<dbReference type="Proteomes" id="UP000265040">
    <property type="component" value="Chromosome 7"/>
</dbReference>
<dbReference type="Pfam" id="PF06668">
    <property type="entry name" value="ITI_HC_C"/>
    <property type="match status" value="1"/>
</dbReference>
<dbReference type="InterPro" id="IPR002035">
    <property type="entry name" value="VWF_A"/>
</dbReference>
<feature type="domain" description="VWFA" evidence="1">
    <location>
        <begin position="1"/>
        <end position="75"/>
    </location>
</feature>
<dbReference type="GO" id="GO:0030212">
    <property type="term" value="P:hyaluronan metabolic process"/>
    <property type="evidence" value="ECO:0007669"/>
    <property type="project" value="InterPro"/>
</dbReference>
<dbReference type="Ensembl" id="ENSATET00000066768.2">
    <property type="protein sequence ID" value="ENSATEP00000055706.1"/>
    <property type="gene ID" value="ENSATEG00000024536.3"/>
</dbReference>
<evidence type="ECO:0000259" key="1">
    <source>
        <dbReference type="PROSITE" id="PS50234"/>
    </source>
</evidence>
<name>A0A7N6AY23_ANATE</name>
<evidence type="ECO:0000313" key="3">
    <source>
        <dbReference type="Proteomes" id="UP000265040"/>
    </source>
</evidence>
<dbReference type="PANTHER" id="PTHR10338:SF155">
    <property type="entry name" value="INTER-ALPHA-TRYPSIN INHIBITOR HEAVY CHAIN H6"/>
    <property type="match status" value="1"/>
</dbReference>
<protein>
    <recommendedName>
        <fullName evidence="1">VWFA domain-containing protein</fullName>
    </recommendedName>
</protein>
<dbReference type="GO" id="GO:0004867">
    <property type="term" value="F:serine-type endopeptidase inhibitor activity"/>
    <property type="evidence" value="ECO:0007669"/>
    <property type="project" value="InterPro"/>
</dbReference>
<reference evidence="2" key="2">
    <citation type="submission" date="2025-08" db="UniProtKB">
        <authorList>
            <consortium name="Ensembl"/>
        </authorList>
    </citation>
    <scope>IDENTIFICATION</scope>
</reference>
<dbReference type="InterPro" id="IPR050934">
    <property type="entry name" value="ITIH"/>
</dbReference>
<accession>A0A7N6AY23</accession>
<reference evidence="2" key="3">
    <citation type="submission" date="2025-09" db="UniProtKB">
        <authorList>
            <consortium name="Ensembl"/>
        </authorList>
    </citation>
    <scope>IDENTIFICATION</scope>
</reference>
<evidence type="ECO:0000313" key="2">
    <source>
        <dbReference type="Ensembl" id="ENSATEP00000055706.1"/>
    </source>
</evidence>
<dbReference type="AlphaFoldDB" id="A0A7N6AY23"/>
<organism evidence="2 3">
    <name type="scientific">Anabas testudineus</name>
    <name type="common">Climbing perch</name>
    <name type="synonym">Anthias testudineus</name>
    <dbReference type="NCBI Taxonomy" id="64144"/>
    <lineage>
        <taxon>Eukaryota</taxon>
        <taxon>Metazoa</taxon>
        <taxon>Chordata</taxon>
        <taxon>Craniata</taxon>
        <taxon>Vertebrata</taxon>
        <taxon>Euteleostomi</taxon>
        <taxon>Actinopterygii</taxon>
        <taxon>Neopterygii</taxon>
        <taxon>Teleostei</taxon>
        <taxon>Neoteleostei</taxon>
        <taxon>Acanthomorphata</taxon>
        <taxon>Anabantaria</taxon>
        <taxon>Anabantiformes</taxon>
        <taxon>Anabantoidei</taxon>
        <taxon>Anabantidae</taxon>
        <taxon>Anabas</taxon>
    </lineage>
</organism>
<proteinExistence type="predicted"/>
<sequence length="510" mass="56013">FLTDGEATIGVTAGDTILNNAKKTLGAASLFGLAFGDDADFLLLKRLALDNRGVARMVYEDADAALQLKGFYDEVASPLLSDIQLSYLDDQAFDITRSVFPNYFQGSELVVAGRVKPGVKDLKVSMSATDSKQRVKLENDVLISHEKPNGSEDSADCSDGLEGISSFVHRLWAYFTIKELLLAKLNSTDPAAQRLLAEKATNLSLKYNFVTPVTSLVVVKPDVDVALETTSAPPELLSPLTSLTPASAPDVEHNNTNSGGGKDLMFCVVVDGDPHFVIQLPKLHQNLCFTVDERGMHSIILNVKNDTCTLNMEDRPRTYFDQLTISSATGGSGDIMVTLSLDAVVVEGEGRETLPINQQGSVTRQGVTVTVDNHWNCWIELANDVRFLVLFHRYKHPSYLQMAHLGFYIADGRGLSASTQGLLGQFQHADMTVMVVKDHVAGDAHRANTEKVLDKGILRWDSEHVPVTLQDKTLKDTVGKRHLSRCWVVPKSEIERLLGHPYESYVVDRV</sequence>
<keyword evidence="3" id="KW-1185">Reference proteome</keyword>
<reference evidence="2" key="1">
    <citation type="submission" date="2021-04" db="EMBL/GenBank/DDBJ databases">
        <authorList>
            <consortium name="Wellcome Sanger Institute Data Sharing"/>
        </authorList>
    </citation>
    <scope>NUCLEOTIDE SEQUENCE [LARGE SCALE GENOMIC DNA]</scope>
</reference>
<dbReference type="GeneTree" id="ENSGT00940000162980"/>
<dbReference type="PROSITE" id="PS50234">
    <property type="entry name" value="VWFA"/>
    <property type="match status" value="1"/>
</dbReference>
<dbReference type="InterPro" id="IPR010600">
    <property type="entry name" value="ITI_HC_C"/>
</dbReference>
<dbReference type="PANTHER" id="PTHR10338">
    <property type="entry name" value="INTER-ALPHA-TRYPSIN INHIBITOR HEAVY CHAIN FAMILY MEMBER"/>
    <property type="match status" value="1"/>
</dbReference>